<reference evidence="2 3" key="1">
    <citation type="journal article" date="2016" name="Nat. Commun.">
        <title>Thousands of microbial genomes shed light on interconnected biogeochemical processes in an aquifer system.</title>
        <authorList>
            <person name="Anantharaman K."/>
            <person name="Brown C.T."/>
            <person name="Hug L.A."/>
            <person name="Sharon I."/>
            <person name="Castelle C.J."/>
            <person name="Probst A.J."/>
            <person name="Thomas B.C."/>
            <person name="Singh A."/>
            <person name="Wilkins M.J."/>
            <person name="Karaoz U."/>
            <person name="Brodie E.L."/>
            <person name="Williams K.H."/>
            <person name="Hubbard S.S."/>
            <person name="Banfield J.F."/>
        </authorList>
    </citation>
    <scope>NUCLEOTIDE SEQUENCE [LARGE SCALE GENOMIC DNA]</scope>
</reference>
<comment type="caution">
    <text evidence="2">The sequence shown here is derived from an EMBL/GenBank/DDBJ whole genome shotgun (WGS) entry which is preliminary data.</text>
</comment>
<dbReference type="SUPFAM" id="SSF88723">
    <property type="entry name" value="PIN domain-like"/>
    <property type="match status" value="1"/>
</dbReference>
<dbReference type="Proteomes" id="UP000176609">
    <property type="component" value="Unassembled WGS sequence"/>
</dbReference>
<feature type="domain" description="PIN" evidence="1">
    <location>
        <begin position="5"/>
        <end position="135"/>
    </location>
</feature>
<dbReference type="CDD" id="cd09854">
    <property type="entry name" value="PIN_VapC-like"/>
    <property type="match status" value="1"/>
</dbReference>
<evidence type="ECO:0000259" key="1">
    <source>
        <dbReference type="Pfam" id="PF01850"/>
    </source>
</evidence>
<dbReference type="AlphaFoldDB" id="A0A1F6AQV2"/>
<dbReference type="PANTHER" id="PTHR38826">
    <property type="entry name" value="RIBONUCLEASE VAPC13"/>
    <property type="match status" value="1"/>
</dbReference>
<sequence length="144" mass="16910">MKKCYLDSNLLVYLKNESSPHHVKSATIISTLVKKETSIFISPLTIDEYLHSFQREMRYYKHTNIFPTLKSTLDDILHIPLLTIINIPADYNDQLKIVELMEKFSLHSRDAYHLQIMLKNTIDFFATFDTDFKKVFAAKILRNP</sequence>
<dbReference type="InterPro" id="IPR029060">
    <property type="entry name" value="PIN-like_dom_sf"/>
</dbReference>
<dbReference type="InterPro" id="IPR052106">
    <property type="entry name" value="PINc/VapC_TA"/>
</dbReference>
<dbReference type="InterPro" id="IPR002716">
    <property type="entry name" value="PIN_dom"/>
</dbReference>
<evidence type="ECO:0000313" key="3">
    <source>
        <dbReference type="Proteomes" id="UP000176609"/>
    </source>
</evidence>
<proteinExistence type="predicted"/>
<accession>A0A1F6AQV2</accession>
<dbReference type="Gene3D" id="3.40.50.1010">
    <property type="entry name" value="5'-nuclease"/>
    <property type="match status" value="1"/>
</dbReference>
<organism evidence="2 3">
    <name type="scientific">Candidatus Gottesmanbacteria bacterium RIFCSPLOWO2_01_FULL_39_12b</name>
    <dbReference type="NCBI Taxonomy" id="1798388"/>
    <lineage>
        <taxon>Bacteria</taxon>
        <taxon>Candidatus Gottesmaniibacteriota</taxon>
    </lineage>
</organism>
<name>A0A1F6AQV2_9BACT</name>
<dbReference type="EMBL" id="MFJR01000007">
    <property type="protein sequence ID" value="OGG27070.1"/>
    <property type="molecule type" value="Genomic_DNA"/>
</dbReference>
<protein>
    <recommendedName>
        <fullName evidence="1">PIN domain-containing protein</fullName>
    </recommendedName>
</protein>
<evidence type="ECO:0000313" key="2">
    <source>
        <dbReference type="EMBL" id="OGG27070.1"/>
    </source>
</evidence>
<dbReference type="Pfam" id="PF01850">
    <property type="entry name" value="PIN"/>
    <property type="match status" value="1"/>
</dbReference>
<gene>
    <name evidence="2" type="ORF">A2960_02925</name>
</gene>
<dbReference type="PANTHER" id="PTHR38826:SF5">
    <property type="entry name" value="RIBONUCLEASE VAPC13"/>
    <property type="match status" value="1"/>
</dbReference>